<dbReference type="KEGG" id="tml:GSTUM_00000868001"/>
<dbReference type="InParanoid" id="D5GCY4"/>
<dbReference type="Proteomes" id="UP000006911">
    <property type="component" value="Unassembled WGS sequence"/>
</dbReference>
<dbReference type="RefSeq" id="XP_002838186.1">
    <property type="nucleotide sequence ID" value="XM_002838140.1"/>
</dbReference>
<keyword evidence="2" id="KW-1185">Reference proteome</keyword>
<accession>D5GCY4</accession>
<name>D5GCY4_TUBMM</name>
<reference evidence="1 2" key="1">
    <citation type="journal article" date="2010" name="Nature">
        <title>Perigord black truffle genome uncovers evolutionary origins and mechanisms of symbiosis.</title>
        <authorList>
            <person name="Martin F."/>
            <person name="Kohler A."/>
            <person name="Murat C."/>
            <person name="Balestrini R."/>
            <person name="Coutinho P.M."/>
            <person name="Jaillon O."/>
            <person name="Montanini B."/>
            <person name="Morin E."/>
            <person name="Noel B."/>
            <person name="Percudani R."/>
            <person name="Porcel B."/>
            <person name="Rubini A."/>
            <person name="Amicucci A."/>
            <person name="Amselem J."/>
            <person name="Anthouard V."/>
            <person name="Arcioni S."/>
            <person name="Artiguenave F."/>
            <person name="Aury J.M."/>
            <person name="Ballario P."/>
            <person name="Bolchi A."/>
            <person name="Brenna A."/>
            <person name="Brun A."/>
            <person name="Buee M."/>
            <person name="Cantarel B."/>
            <person name="Chevalier G."/>
            <person name="Couloux A."/>
            <person name="Da Silva C."/>
            <person name="Denoeud F."/>
            <person name="Duplessis S."/>
            <person name="Ghignone S."/>
            <person name="Hilselberger B."/>
            <person name="Iotti M."/>
            <person name="Marcais B."/>
            <person name="Mello A."/>
            <person name="Miranda M."/>
            <person name="Pacioni G."/>
            <person name="Quesneville H."/>
            <person name="Riccioni C."/>
            <person name="Ruotolo R."/>
            <person name="Splivallo R."/>
            <person name="Stocchi V."/>
            <person name="Tisserant E."/>
            <person name="Viscomi A.R."/>
            <person name="Zambonelli A."/>
            <person name="Zampieri E."/>
            <person name="Henrissat B."/>
            <person name="Lebrun M.H."/>
            <person name="Paolocci F."/>
            <person name="Bonfante P."/>
            <person name="Ottonello S."/>
            <person name="Wincker P."/>
        </authorList>
    </citation>
    <scope>NUCLEOTIDE SEQUENCE [LARGE SCALE GENOMIC DNA]</scope>
    <source>
        <strain evidence="1 2">Mel28</strain>
    </source>
</reference>
<gene>
    <name evidence="1" type="ORF">GSTUM_00000868001</name>
</gene>
<dbReference type="GeneID" id="9183839"/>
<sequence length="52" mass="5838">MTWSRGLWVLGTVDFTRFCGTSTSMMPVARGFWSVSELWGAGIVVFKLHGRD</sequence>
<dbReference type="EMBL" id="FN430129">
    <property type="protein sequence ID" value="CAZ82377.1"/>
    <property type="molecule type" value="Genomic_DNA"/>
</dbReference>
<protein>
    <submittedName>
        <fullName evidence="1">(Perigord truffle) hypothetical protein</fullName>
    </submittedName>
</protein>
<organism evidence="1 2">
    <name type="scientific">Tuber melanosporum (strain Mel28)</name>
    <name type="common">Perigord black truffle</name>
    <dbReference type="NCBI Taxonomy" id="656061"/>
    <lineage>
        <taxon>Eukaryota</taxon>
        <taxon>Fungi</taxon>
        <taxon>Dikarya</taxon>
        <taxon>Ascomycota</taxon>
        <taxon>Pezizomycotina</taxon>
        <taxon>Pezizomycetes</taxon>
        <taxon>Pezizales</taxon>
        <taxon>Tuberaceae</taxon>
        <taxon>Tuber</taxon>
    </lineage>
</organism>
<dbReference type="AlphaFoldDB" id="D5GCY4"/>
<dbReference type="HOGENOM" id="CLU_3088989_0_0_1"/>
<proteinExistence type="predicted"/>
<evidence type="ECO:0000313" key="2">
    <source>
        <dbReference type="Proteomes" id="UP000006911"/>
    </source>
</evidence>
<evidence type="ECO:0000313" key="1">
    <source>
        <dbReference type="EMBL" id="CAZ82377.1"/>
    </source>
</evidence>